<evidence type="ECO:0000313" key="1">
    <source>
        <dbReference type="EMBL" id="MEQ2224431.1"/>
    </source>
</evidence>
<dbReference type="EMBL" id="JAHRIQ010012057">
    <property type="protein sequence ID" value="MEQ2224431.1"/>
    <property type="molecule type" value="Genomic_DNA"/>
</dbReference>
<reference evidence="1 2" key="1">
    <citation type="submission" date="2021-06" db="EMBL/GenBank/DDBJ databases">
        <authorList>
            <person name="Palmer J.M."/>
        </authorList>
    </citation>
    <scope>NUCLEOTIDE SEQUENCE [LARGE SCALE GENOMIC DNA]</scope>
    <source>
        <strain evidence="2">if_2019</strain>
        <tissue evidence="1">Muscle</tissue>
    </source>
</reference>
<keyword evidence="2" id="KW-1185">Reference proteome</keyword>
<dbReference type="Proteomes" id="UP001482620">
    <property type="component" value="Unassembled WGS sequence"/>
</dbReference>
<sequence length="114" mass="13188">MCILKGVPHEEGAGQGKSSLWIILPAVSFINSSIRCGATQLIQTVNSYLSFSTGAASRPPCQYWQSTHARTMWKLKVKRKEIECKQMRIKRTDKRNDETLNHLRRTTISFYFYF</sequence>
<evidence type="ECO:0000313" key="2">
    <source>
        <dbReference type="Proteomes" id="UP001482620"/>
    </source>
</evidence>
<accession>A0ABV0SVC5</accession>
<protein>
    <submittedName>
        <fullName evidence="1">Uncharacterized protein</fullName>
    </submittedName>
</protein>
<proteinExistence type="predicted"/>
<comment type="caution">
    <text evidence="1">The sequence shown here is derived from an EMBL/GenBank/DDBJ whole genome shotgun (WGS) entry which is preliminary data.</text>
</comment>
<gene>
    <name evidence="1" type="ORF">ILYODFUR_007353</name>
</gene>
<name>A0ABV0SVC5_9TELE</name>
<organism evidence="1 2">
    <name type="scientific">Ilyodon furcidens</name>
    <name type="common">goldbreast splitfin</name>
    <dbReference type="NCBI Taxonomy" id="33524"/>
    <lineage>
        <taxon>Eukaryota</taxon>
        <taxon>Metazoa</taxon>
        <taxon>Chordata</taxon>
        <taxon>Craniata</taxon>
        <taxon>Vertebrata</taxon>
        <taxon>Euteleostomi</taxon>
        <taxon>Actinopterygii</taxon>
        <taxon>Neopterygii</taxon>
        <taxon>Teleostei</taxon>
        <taxon>Neoteleostei</taxon>
        <taxon>Acanthomorphata</taxon>
        <taxon>Ovalentaria</taxon>
        <taxon>Atherinomorphae</taxon>
        <taxon>Cyprinodontiformes</taxon>
        <taxon>Goodeidae</taxon>
        <taxon>Ilyodon</taxon>
    </lineage>
</organism>